<keyword evidence="2" id="KW-1185">Reference proteome</keyword>
<evidence type="ECO:0000313" key="1">
    <source>
        <dbReference type="EMBL" id="GIF00127.1"/>
    </source>
</evidence>
<dbReference type="RefSeq" id="WP_239163356.1">
    <property type="nucleotide sequence ID" value="NZ_BOMV01000080.1"/>
</dbReference>
<accession>A0A919K3B7</accession>
<protein>
    <submittedName>
        <fullName evidence="1">Uncharacterized protein</fullName>
    </submittedName>
</protein>
<proteinExistence type="predicted"/>
<dbReference type="AlphaFoldDB" id="A0A919K3B7"/>
<name>A0A919K3B7_9ACTN</name>
<sequence length="115" mass="12595">MDDPRLPEPLRARIAELEARPALEKVRHFLRGYVADSDGLDEIRDEVRRSAQTSTHFLRLDLAAFESVLAETHSPGTLLRLVEGDGNRGLDDSTDAGAAAYLGALADLLREVIGE</sequence>
<organism evidence="1 2">
    <name type="scientific">Paractinoplanes rishiriensis</name>
    <dbReference type="NCBI Taxonomy" id="1050105"/>
    <lineage>
        <taxon>Bacteria</taxon>
        <taxon>Bacillati</taxon>
        <taxon>Actinomycetota</taxon>
        <taxon>Actinomycetes</taxon>
        <taxon>Micromonosporales</taxon>
        <taxon>Micromonosporaceae</taxon>
        <taxon>Paractinoplanes</taxon>
    </lineage>
</organism>
<dbReference type="EMBL" id="BOMV01000080">
    <property type="protein sequence ID" value="GIF00127.1"/>
    <property type="molecule type" value="Genomic_DNA"/>
</dbReference>
<evidence type="ECO:0000313" key="2">
    <source>
        <dbReference type="Proteomes" id="UP000636960"/>
    </source>
</evidence>
<gene>
    <name evidence="1" type="ORF">Ari01nite_75910</name>
</gene>
<reference evidence="1" key="1">
    <citation type="submission" date="2021-01" db="EMBL/GenBank/DDBJ databases">
        <title>Whole genome shotgun sequence of Actinoplanes rishiriensis NBRC 108556.</title>
        <authorList>
            <person name="Komaki H."/>
            <person name="Tamura T."/>
        </authorList>
    </citation>
    <scope>NUCLEOTIDE SEQUENCE</scope>
    <source>
        <strain evidence="1">NBRC 108556</strain>
    </source>
</reference>
<dbReference type="Proteomes" id="UP000636960">
    <property type="component" value="Unassembled WGS sequence"/>
</dbReference>
<comment type="caution">
    <text evidence="1">The sequence shown here is derived from an EMBL/GenBank/DDBJ whole genome shotgun (WGS) entry which is preliminary data.</text>
</comment>